<keyword evidence="2" id="KW-1185">Reference proteome</keyword>
<sequence length="82" mass="9289">MGKGGCSLCLLIWFSIGDRSLKIRSFRRSQETGGSERKRSWLRSLINKISRVLKNSLRETGSGRQQGIPKRLCCCVDSTQRT</sequence>
<protein>
    <submittedName>
        <fullName evidence="1">Uncharacterized protein</fullName>
    </submittedName>
</protein>
<organism evidence="1 2">
    <name type="scientific">Hyaloscypha hepaticicola</name>
    <dbReference type="NCBI Taxonomy" id="2082293"/>
    <lineage>
        <taxon>Eukaryota</taxon>
        <taxon>Fungi</taxon>
        <taxon>Dikarya</taxon>
        <taxon>Ascomycota</taxon>
        <taxon>Pezizomycotina</taxon>
        <taxon>Leotiomycetes</taxon>
        <taxon>Helotiales</taxon>
        <taxon>Hyaloscyphaceae</taxon>
        <taxon>Hyaloscypha</taxon>
    </lineage>
</organism>
<accession>A0A2J6PMW3</accession>
<evidence type="ECO:0000313" key="1">
    <source>
        <dbReference type="EMBL" id="PMD15378.1"/>
    </source>
</evidence>
<evidence type="ECO:0000313" key="2">
    <source>
        <dbReference type="Proteomes" id="UP000235672"/>
    </source>
</evidence>
<gene>
    <name evidence="1" type="ORF">NA56DRAFT_346131</name>
</gene>
<proteinExistence type="predicted"/>
<dbReference type="EMBL" id="KZ613513">
    <property type="protein sequence ID" value="PMD15378.1"/>
    <property type="molecule type" value="Genomic_DNA"/>
</dbReference>
<reference evidence="1 2" key="1">
    <citation type="submission" date="2016-05" db="EMBL/GenBank/DDBJ databases">
        <title>A degradative enzymes factory behind the ericoid mycorrhizal symbiosis.</title>
        <authorList>
            <consortium name="DOE Joint Genome Institute"/>
            <person name="Martino E."/>
            <person name="Morin E."/>
            <person name="Grelet G."/>
            <person name="Kuo A."/>
            <person name="Kohler A."/>
            <person name="Daghino S."/>
            <person name="Barry K."/>
            <person name="Choi C."/>
            <person name="Cichocki N."/>
            <person name="Clum A."/>
            <person name="Copeland A."/>
            <person name="Hainaut M."/>
            <person name="Haridas S."/>
            <person name="Labutti K."/>
            <person name="Lindquist E."/>
            <person name="Lipzen A."/>
            <person name="Khouja H.-R."/>
            <person name="Murat C."/>
            <person name="Ohm R."/>
            <person name="Olson A."/>
            <person name="Spatafora J."/>
            <person name="Veneault-Fourrey C."/>
            <person name="Henrissat B."/>
            <person name="Grigoriev I."/>
            <person name="Martin F."/>
            <person name="Perotto S."/>
        </authorList>
    </citation>
    <scope>NUCLEOTIDE SEQUENCE [LARGE SCALE GENOMIC DNA]</scope>
    <source>
        <strain evidence="1 2">UAMH 7357</strain>
    </source>
</reference>
<dbReference type="Proteomes" id="UP000235672">
    <property type="component" value="Unassembled WGS sequence"/>
</dbReference>
<dbReference type="AlphaFoldDB" id="A0A2J6PMW3"/>
<name>A0A2J6PMW3_9HELO</name>